<feature type="compositionally biased region" description="Basic and acidic residues" evidence="1">
    <location>
        <begin position="52"/>
        <end position="66"/>
    </location>
</feature>
<organism evidence="2 3">
    <name type="scientific">Rubus argutus</name>
    <name type="common">Southern blackberry</name>
    <dbReference type="NCBI Taxonomy" id="59490"/>
    <lineage>
        <taxon>Eukaryota</taxon>
        <taxon>Viridiplantae</taxon>
        <taxon>Streptophyta</taxon>
        <taxon>Embryophyta</taxon>
        <taxon>Tracheophyta</taxon>
        <taxon>Spermatophyta</taxon>
        <taxon>Magnoliopsida</taxon>
        <taxon>eudicotyledons</taxon>
        <taxon>Gunneridae</taxon>
        <taxon>Pentapetalae</taxon>
        <taxon>rosids</taxon>
        <taxon>fabids</taxon>
        <taxon>Rosales</taxon>
        <taxon>Rosaceae</taxon>
        <taxon>Rosoideae</taxon>
        <taxon>Rosoideae incertae sedis</taxon>
        <taxon>Rubus</taxon>
    </lineage>
</organism>
<proteinExistence type="predicted"/>
<comment type="caution">
    <text evidence="2">The sequence shown here is derived from an EMBL/GenBank/DDBJ whole genome shotgun (WGS) entry which is preliminary data.</text>
</comment>
<reference evidence="2 3" key="1">
    <citation type="journal article" date="2023" name="G3 (Bethesda)">
        <title>A chromosome-length genome assembly and annotation of blackberry (Rubus argutus, cv. 'Hillquist').</title>
        <authorList>
            <person name="Bruna T."/>
            <person name="Aryal R."/>
            <person name="Dudchenko O."/>
            <person name="Sargent D.J."/>
            <person name="Mead D."/>
            <person name="Buti M."/>
            <person name="Cavallini A."/>
            <person name="Hytonen T."/>
            <person name="Andres J."/>
            <person name="Pham M."/>
            <person name="Weisz D."/>
            <person name="Mascagni F."/>
            <person name="Usai G."/>
            <person name="Natali L."/>
            <person name="Bassil N."/>
            <person name="Fernandez G.E."/>
            <person name="Lomsadze A."/>
            <person name="Armour M."/>
            <person name="Olukolu B."/>
            <person name="Poorten T."/>
            <person name="Britton C."/>
            <person name="Davik J."/>
            <person name="Ashrafi H."/>
            <person name="Aiden E.L."/>
            <person name="Borodovsky M."/>
            <person name="Worthington M."/>
        </authorList>
    </citation>
    <scope>NUCLEOTIDE SEQUENCE [LARGE SCALE GENOMIC DNA]</scope>
    <source>
        <strain evidence="2">PI 553951</strain>
    </source>
</reference>
<evidence type="ECO:0000313" key="3">
    <source>
        <dbReference type="Proteomes" id="UP001457282"/>
    </source>
</evidence>
<feature type="region of interest" description="Disordered" evidence="1">
    <location>
        <begin position="1"/>
        <end position="66"/>
    </location>
</feature>
<dbReference type="EMBL" id="JBEDUW010000002">
    <property type="protein sequence ID" value="KAK9943455.1"/>
    <property type="molecule type" value="Genomic_DNA"/>
</dbReference>
<keyword evidence="3" id="KW-1185">Reference proteome</keyword>
<sequence>MNATARLELRGGPGGRGDVEQHAGDDRGGRGEDREVLRGAVGVRLLHQPHNRPGEEARSPGRDRELARRCSRTRLNFLNILVDAKRNRPHKGHRSSEFEIVYNKITDTELAVVSSVVKREFAALGADSQAGAEADWVQERQD</sequence>
<protein>
    <submittedName>
        <fullName evidence="2">Uncharacterized protein</fullName>
    </submittedName>
</protein>
<feature type="compositionally biased region" description="Basic and acidic residues" evidence="1">
    <location>
        <begin position="17"/>
        <end position="37"/>
    </location>
</feature>
<accession>A0AAW1Y5Z0</accession>
<dbReference type="AlphaFoldDB" id="A0AAW1Y5Z0"/>
<name>A0AAW1Y5Z0_RUBAR</name>
<gene>
    <name evidence="2" type="ORF">M0R45_009062</name>
</gene>
<evidence type="ECO:0000313" key="2">
    <source>
        <dbReference type="EMBL" id="KAK9943455.1"/>
    </source>
</evidence>
<evidence type="ECO:0000256" key="1">
    <source>
        <dbReference type="SAM" id="MobiDB-lite"/>
    </source>
</evidence>
<dbReference type="Proteomes" id="UP001457282">
    <property type="component" value="Unassembled WGS sequence"/>
</dbReference>